<organism evidence="1 2">
    <name type="scientific">Candidatus Hydrogenisulfobacillus filiaventi</name>
    <dbReference type="NCBI Taxonomy" id="2707344"/>
    <lineage>
        <taxon>Bacteria</taxon>
        <taxon>Bacillati</taxon>
        <taxon>Bacillota</taxon>
        <taxon>Clostridia</taxon>
        <taxon>Eubacteriales</taxon>
        <taxon>Clostridiales Family XVII. Incertae Sedis</taxon>
        <taxon>Candidatus Hydrogenisulfobacillus</taxon>
    </lineage>
</organism>
<dbReference type="AlphaFoldDB" id="A0A6F8ZKV2"/>
<dbReference type="KEGG" id="hfv:R50_2603"/>
<accession>A0A6F8ZKV2</accession>
<protein>
    <submittedName>
        <fullName evidence="1">Uncharacterized protein</fullName>
    </submittedName>
</protein>
<evidence type="ECO:0000313" key="2">
    <source>
        <dbReference type="Proteomes" id="UP000503399"/>
    </source>
</evidence>
<gene>
    <name evidence="1" type="ORF">R50_2603</name>
</gene>
<name>A0A6F8ZKV2_9FIRM</name>
<dbReference type="EMBL" id="LR778114">
    <property type="protein sequence ID" value="CAB1130095.1"/>
    <property type="molecule type" value="Genomic_DNA"/>
</dbReference>
<evidence type="ECO:0000313" key="1">
    <source>
        <dbReference type="EMBL" id="CAB1130095.1"/>
    </source>
</evidence>
<sequence>MTPPAFRFLGLDAGGRVVLLDHTGRPIWWGPAAGPWPEPDGPLWAAADLSRLTTPGLGHLPWGPAGGGLLLAPGARGWSAYRLARWAWRLHRRGSAPTGTGAALPQDPGCHTCGHLGLIWQAEAGRVRVQAAGPLWAEAGHGLVYALLDETMAWAVALRCARYPITTGLAVRWTALPWGRAQDRPLVVESPLPEGPCRRLMQAQALARWNGGPPLAAGRGRFLLRDRRATLAVDAGFRYGPGTLDPLAPIRHPMTE</sequence>
<proteinExistence type="predicted"/>
<dbReference type="Proteomes" id="UP000503399">
    <property type="component" value="Chromosome"/>
</dbReference>
<keyword evidence="2" id="KW-1185">Reference proteome</keyword>
<reference evidence="1 2" key="1">
    <citation type="submission" date="2020-02" db="EMBL/GenBank/DDBJ databases">
        <authorList>
            <person name="Hogendoorn C."/>
        </authorList>
    </citation>
    <scope>NUCLEOTIDE SEQUENCE [LARGE SCALE GENOMIC DNA]</scope>
    <source>
        <strain evidence="1">R501</strain>
    </source>
</reference>